<dbReference type="InterPro" id="IPR027417">
    <property type="entry name" value="P-loop_NTPase"/>
</dbReference>
<protein>
    <recommendedName>
        <fullName evidence="4">Uncharacterized AAA domain-containing protein ycf46</fullName>
    </recommendedName>
</protein>
<name>A0ABX1V8G4_9PLAN</name>
<keyword evidence="7" id="KW-0482">Metalloprotease</keyword>
<dbReference type="Gene3D" id="3.40.50.300">
    <property type="entry name" value="P-loop containing nucleotide triphosphate hydrolases"/>
    <property type="match status" value="1"/>
</dbReference>
<feature type="compositionally biased region" description="Basic residues" evidence="5">
    <location>
        <begin position="1"/>
        <end position="21"/>
    </location>
</feature>
<evidence type="ECO:0000256" key="5">
    <source>
        <dbReference type="SAM" id="MobiDB-lite"/>
    </source>
</evidence>
<feature type="domain" description="AAA+ ATPase" evidence="6">
    <location>
        <begin position="307"/>
        <end position="443"/>
    </location>
</feature>
<dbReference type="SUPFAM" id="SSF52540">
    <property type="entry name" value="P-loop containing nucleoside triphosphate hydrolases"/>
    <property type="match status" value="1"/>
</dbReference>
<evidence type="ECO:0000256" key="4">
    <source>
        <dbReference type="ARBA" id="ARBA00040480"/>
    </source>
</evidence>
<accession>A0ABX1V8G4</accession>
<dbReference type="SMART" id="SM00382">
    <property type="entry name" value="AAA"/>
    <property type="match status" value="1"/>
</dbReference>
<evidence type="ECO:0000256" key="2">
    <source>
        <dbReference type="ARBA" id="ARBA00022840"/>
    </source>
</evidence>
<dbReference type="InterPro" id="IPR003959">
    <property type="entry name" value="ATPase_AAA_core"/>
</dbReference>
<comment type="similarity">
    <text evidence="3">Belongs to the AAA ATPase family. Highly divergent.</text>
</comment>
<gene>
    <name evidence="7" type="primary">ftsH_2</name>
    <name evidence="7" type="ORF">LzC2_03860</name>
</gene>
<comment type="caution">
    <text evidence="7">The sequence shown here is derived from an EMBL/GenBank/DDBJ whole genome shotgun (WGS) entry which is preliminary data.</text>
</comment>
<feature type="region of interest" description="Disordered" evidence="5">
    <location>
        <begin position="1"/>
        <end position="55"/>
    </location>
</feature>
<feature type="region of interest" description="Disordered" evidence="5">
    <location>
        <begin position="521"/>
        <end position="559"/>
    </location>
</feature>
<sequence>MPHFHAPRGRPRRASQRRGRRNDRPNFGPRRSSRRSGTTSGRGRTKSRSQKSPGECVACVDASPVGSPLSLTARLTELIAAAFPGVLVTSDEPEEVLRDLARLCGERKWNFATWTADGGEDGPADPLAAVKALPQSGDGETPAVLAMVHLHRYFQSAELLAAVRTALAAGKTRRTHLVLIQPTGDLPAELRRDFVTVTHPLPSRDELDVVAHGVATEPGELPDELHTVLDAAAGLTRGEAENAFALSLVRHGKLDPDPLWELKAKQLAAGGPLTLHRNGPGFGSLGGLNALKEFCRAALTNLHAVAEPKGALLLGAPGTGKSAFAKALGSEVGRPTLSLDIGGLMGSLVGQSEENTRRALATVEAMAPCVLFIDEVEKALAGTSGGQQDSGVGARLLGTLLSWLADRPRGVFAVATSNDASRLPAELTRSGRFDATFFLDLPAAEERALIWDRYRAEYGIDTGNEPVDDEGWTGAEIESCCRLSALLNVSLAEAGNYVVPVSESGREQLAKLRRWASGRCLDAEDGGPYRHRDRQQSDDPQQPRRKTQRRPPGESYSLN</sequence>
<feature type="compositionally biased region" description="Basic and acidic residues" evidence="5">
    <location>
        <begin position="527"/>
        <end position="537"/>
    </location>
</feature>
<keyword evidence="7" id="KW-0378">Hydrolase</keyword>
<dbReference type="GO" id="GO:0008237">
    <property type="term" value="F:metallopeptidase activity"/>
    <property type="evidence" value="ECO:0007669"/>
    <property type="project" value="UniProtKB-KW"/>
</dbReference>
<proteinExistence type="inferred from homology"/>
<dbReference type="EMBL" id="WTPX01000006">
    <property type="protein sequence ID" value="NNJ24330.1"/>
    <property type="molecule type" value="Genomic_DNA"/>
</dbReference>
<evidence type="ECO:0000256" key="1">
    <source>
        <dbReference type="ARBA" id="ARBA00022741"/>
    </source>
</evidence>
<dbReference type="PANTHER" id="PTHR42960:SF1">
    <property type="entry name" value="YCF46 PROTEIN"/>
    <property type="match status" value="1"/>
</dbReference>
<dbReference type="PANTHER" id="PTHR42960">
    <property type="entry name" value="YCF46 PROTEIN"/>
    <property type="match status" value="1"/>
</dbReference>
<keyword evidence="2" id="KW-0067">ATP-binding</keyword>
<dbReference type="InterPro" id="IPR003593">
    <property type="entry name" value="AAA+_ATPase"/>
</dbReference>
<keyword evidence="7" id="KW-0645">Protease</keyword>
<organism evidence="7 8">
    <name type="scientific">Alienimonas chondri</name>
    <dbReference type="NCBI Taxonomy" id="2681879"/>
    <lineage>
        <taxon>Bacteria</taxon>
        <taxon>Pseudomonadati</taxon>
        <taxon>Planctomycetota</taxon>
        <taxon>Planctomycetia</taxon>
        <taxon>Planctomycetales</taxon>
        <taxon>Planctomycetaceae</taxon>
        <taxon>Alienimonas</taxon>
    </lineage>
</organism>
<evidence type="ECO:0000256" key="3">
    <source>
        <dbReference type="ARBA" id="ARBA00038088"/>
    </source>
</evidence>
<dbReference type="InterPro" id="IPR052381">
    <property type="entry name" value="AAA_domain_protein"/>
</dbReference>
<dbReference type="Pfam" id="PF00004">
    <property type="entry name" value="AAA"/>
    <property type="match status" value="1"/>
</dbReference>
<dbReference type="Proteomes" id="UP000609651">
    <property type="component" value="Unassembled WGS sequence"/>
</dbReference>
<evidence type="ECO:0000259" key="6">
    <source>
        <dbReference type="SMART" id="SM00382"/>
    </source>
</evidence>
<reference evidence="7 8" key="1">
    <citation type="journal article" date="2020" name="Syst. Appl. Microbiol.">
        <title>Alienimonas chondri sp. nov., a novel planctomycete isolated from the biofilm of the red alga Chondrus crispus.</title>
        <authorList>
            <person name="Vitorino I."/>
            <person name="Albuquerque L."/>
            <person name="Wiegand S."/>
            <person name="Kallscheuer N."/>
            <person name="da Costa M.S."/>
            <person name="Lobo-da-Cunha A."/>
            <person name="Jogler C."/>
            <person name="Lage O.M."/>
        </authorList>
    </citation>
    <scope>NUCLEOTIDE SEQUENCE [LARGE SCALE GENOMIC DNA]</scope>
    <source>
        <strain evidence="7 8">LzC2</strain>
    </source>
</reference>
<keyword evidence="1" id="KW-0547">Nucleotide-binding</keyword>
<evidence type="ECO:0000313" key="8">
    <source>
        <dbReference type="Proteomes" id="UP000609651"/>
    </source>
</evidence>
<evidence type="ECO:0000313" key="7">
    <source>
        <dbReference type="EMBL" id="NNJ24330.1"/>
    </source>
</evidence>
<keyword evidence="8" id="KW-1185">Reference proteome</keyword>